<keyword evidence="2" id="KW-1185">Reference proteome</keyword>
<accession>A0ABX2D388</accession>
<name>A0ABX2D388_9CYAN</name>
<dbReference type="EMBL" id="SRRZ01000113">
    <property type="protein sequence ID" value="NQE37107.1"/>
    <property type="molecule type" value="Genomic_DNA"/>
</dbReference>
<reference evidence="1 2" key="1">
    <citation type="journal article" date="2020" name="Sci. Rep.">
        <title>A novel cyanobacterial geosmin producer, revising GeoA distribution and dispersion patterns in Bacteria.</title>
        <authorList>
            <person name="Churro C."/>
            <person name="Semedo-Aguiar A.P."/>
            <person name="Silva A.D."/>
            <person name="Pereira-Leal J.B."/>
            <person name="Leite R.B."/>
        </authorList>
    </citation>
    <scope>NUCLEOTIDE SEQUENCE [LARGE SCALE GENOMIC DNA]</scope>
    <source>
        <strain evidence="1 2">IPMA8</strain>
    </source>
</reference>
<evidence type="ECO:0000313" key="1">
    <source>
        <dbReference type="EMBL" id="NQE37107.1"/>
    </source>
</evidence>
<sequence length="69" mass="8250">MNRKNPEIGEQIAQLIASLPSYDLLKQAQTPVQIEEWYKARKIQLLLAECWRAKWLVKNYYPIEEVLYL</sequence>
<comment type="caution">
    <text evidence="1">The sequence shown here is derived from an EMBL/GenBank/DDBJ whole genome shotgun (WGS) entry which is preliminary data.</text>
</comment>
<evidence type="ECO:0000313" key="2">
    <source>
        <dbReference type="Proteomes" id="UP000702425"/>
    </source>
</evidence>
<organism evidence="1 2">
    <name type="scientific">Microcoleus asticus IPMA8</name>
    <dbReference type="NCBI Taxonomy" id="2563858"/>
    <lineage>
        <taxon>Bacteria</taxon>
        <taxon>Bacillati</taxon>
        <taxon>Cyanobacteriota</taxon>
        <taxon>Cyanophyceae</taxon>
        <taxon>Oscillatoriophycideae</taxon>
        <taxon>Oscillatoriales</taxon>
        <taxon>Microcoleaceae</taxon>
        <taxon>Microcoleus</taxon>
        <taxon>Microcoleus asticus</taxon>
    </lineage>
</organism>
<protein>
    <submittedName>
        <fullName evidence="1">Uncharacterized protein</fullName>
    </submittedName>
</protein>
<gene>
    <name evidence="1" type="ORF">E5S67_04875</name>
</gene>
<proteinExistence type="predicted"/>
<dbReference type="RefSeq" id="WP_246276969.1">
    <property type="nucleotide sequence ID" value="NZ_CAWPPK010000017.1"/>
</dbReference>
<dbReference type="Proteomes" id="UP000702425">
    <property type="component" value="Unassembled WGS sequence"/>
</dbReference>